<dbReference type="Gene3D" id="3.40.50.1000">
    <property type="entry name" value="HAD superfamily/HAD-like"/>
    <property type="match status" value="1"/>
</dbReference>
<keyword evidence="1" id="KW-0653">Protein transport</keyword>
<evidence type="ECO:0000313" key="3">
    <source>
        <dbReference type="EMBL" id="KAK6919846.1"/>
    </source>
</evidence>
<evidence type="ECO:0000256" key="1">
    <source>
        <dbReference type="RuleBase" id="RU365079"/>
    </source>
</evidence>
<protein>
    <recommendedName>
        <fullName evidence="1">Mitochondrial import inner membrane translocase subunit TIM50</fullName>
    </recommendedName>
</protein>
<keyword evidence="1" id="KW-0813">Transport</keyword>
<dbReference type="GO" id="GO:0005744">
    <property type="term" value="C:TIM23 mitochondrial import inner membrane translocase complex"/>
    <property type="evidence" value="ECO:0007669"/>
    <property type="project" value="UniProtKB-UniRule"/>
</dbReference>
<dbReference type="SUPFAM" id="SSF56784">
    <property type="entry name" value="HAD-like"/>
    <property type="match status" value="1"/>
</dbReference>
<evidence type="ECO:0000259" key="2">
    <source>
        <dbReference type="PROSITE" id="PS50969"/>
    </source>
</evidence>
<dbReference type="Pfam" id="PF03031">
    <property type="entry name" value="NIF"/>
    <property type="match status" value="1"/>
</dbReference>
<comment type="similarity">
    <text evidence="1">Belongs to the TIM50 family.</text>
</comment>
<name>A0AAN8Z0D6_9MAGN</name>
<dbReference type="InterPro" id="IPR023214">
    <property type="entry name" value="HAD_sf"/>
</dbReference>
<dbReference type="InterPro" id="IPR050365">
    <property type="entry name" value="TIM50"/>
</dbReference>
<dbReference type="Proteomes" id="UP001370490">
    <property type="component" value="Unassembled WGS sequence"/>
</dbReference>
<dbReference type="AlphaFoldDB" id="A0AAN8Z0D6"/>
<organism evidence="3 4">
    <name type="scientific">Dillenia turbinata</name>
    <dbReference type="NCBI Taxonomy" id="194707"/>
    <lineage>
        <taxon>Eukaryota</taxon>
        <taxon>Viridiplantae</taxon>
        <taxon>Streptophyta</taxon>
        <taxon>Embryophyta</taxon>
        <taxon>Tracheophyta</taxon>
        <taxon>Spermatophyta</taxon>
        <taxon>Magnoliopsida</taxon>
        <taxon>eudicotyledons</taxon>
        <taxon>Gunneridae</taxon>
        <taxon>Pentapetalae</taxon>
        <taxon>Dilleniales</taxon>
        <taxon>Dilleniaceae</taxon>
        <taxon>Dillenia</taxon>
    </lineage>
</organism>
<keyword evidence="1" id="KW-0496">Mitochondrion</keyword>
<dbReference type="InterPro" id="IPR036412">
    <property type="entry name" value="HAD-like_sf"/>
</dbReference>
<dbReference type="InterPro" id="IPR004274">
    <property type="entry name" value="FCP1_dom"/>
</dbReference>
<dbReference type="PANTHER" id="PTHR12210">
    <property type="entry name" value="DULLARD PROTEIN PHOSPHATASE"/>
    <property type="match status" value="1"/>
</dbReference>
<keyword evidence="1" id="KW-0809">Transit peptide</keyword>
<comment type="caution">
    <text evidence="3">The sequence shown here is derived from an EMBL/GenBank/DDBJ whole genome shotgun (WGS) entry which is preliminary data.</text>
</comment>
<feature type="domain" description="FCP1 homology" evidence="2">
    <location>
        <begin position="1"/>
        <end position="89"/>
    </location>
</feature>
<dbReference type="SMART" id="SM00577">
    <property type="entry name" value="CPDc"/>
    <property type="match status" value="1"/>
</dbReference>
<dbReference type="PROSITE" id="PS50969">
    <property type="entry name" value="FCP1"/>
    <property type="match status" value="1"/>
</dbReference>
<comment type="function">
    <text evidence="1">Essential component of the TIM23 complex, a complex that mediates the translocation of transit peptide-containing proteins across the mitochondrial inner membrane.</text>
</comment>
<dbReference type="GO" id="GO:0015031">
    <property type="term" value="P:protein transport"/>
    <property type="evidence" value="ECO:0007669"/>
    <property type="project" value="UniProtKB-KW"/>
</dbReference>
<sequence>MTFYVLKRPGVDDFLEILRENFEVIVFTARLRGYASLVLDRLDEKSVISHQLYRDSCREIDGRSVKDLGNLGRDLKSLRRLPFIPTPSF</sequence>
<comment type="subcellular location">
    <subcellularLocation>
        <location evidence="1">Mitochondrion inner membrane</location>
        <topology evidence="1">Single-pass membrane protein</topology>
    </subcellularLocation>
</comment>
<keyword evidence="1" id="KW-0811">Translocation</keyword>
<dbReference type="CDD" id="cd07521">
    <property type="entry name" value="HAD_FCP1-like"/>
    <property type="match status" value="1"/>
</dbReference>
<keyword evidence="4" id="KW-1185">Reference proteome</keyword>
<evidence type="ECO:0000313" key="4">
    <source>
        <dbReference type="Proteomes" id="UP001370490"/>
    </source>
</evidence>
<reference evidence="3 4" key="1">
    <citation type="submission" date="2023-12" db="EMBL/GenBank/DDBJ databases">
        <title>A high-quality genome assembly for Dillenia turbinata (Dilleniales).</title>
        <authorList>
            <person name="Chanderbali A."/>
        </authorList>
    </citation>
    <scope>NUCLEOTIDE SEQUENCE [LARGE SCALE GENOMIC DNA]</scope>
    <source>
        <strain evidence="3">LSX21</strain>
        <tissue evidence="3">Leaf</tissue>
    </source>
</reference>
<comment type="subunit">
    <text evidence="1">Component of the TIM23 complex.</text>
</comment>
<dbReference type="EMBL" id="JBAMMX010000021">
    <property type="protein sequence ID" value="KAK6919846.1"/>
    <property type="molecule type" value="Genomic_DNA"/>
</dbReference>
<accession>A0AAN8Z0D6</accession>
<proteinExistence type="inferred from homology"/>
<gene>
    <name evidence="3" type="ORF">RJ641_015750</name>
</gene>